<gene>
    <name evidence="2" type="ORF">YALI1_C12845g</name>
</gene>
<dbReference type="VEuPathDB" id="FungiDB:YALI1_C12845g"/>
<protein>
    <recommendedName>
        <fullName evidence="4">Sin3 binding protein-domain-containing protein</fullName>
    </recommendedName>
</protein>
<feature type="compositionally biased region" description="Polar residues" evidence="1">
    <location>
        <begin position="99"/>
        <end position="124"/>
    </location>
</feature>
<dbReference type="Pfam" id="PF10330">
    <property type="entry name" value="Stb3"/>
    <property type="match status" value="1"/>
</dbReference>
<dbReference type="RefSeq" id="XP_501633.4">
    <property type="nucleotide sequence ID" value="XM_501633.4"/>
</dbReference>
<dbReference type="PANTHER" id="PTHR28164">
    <property type="entry name" value="PROTEIN STB3"/>
    <property type="match status" value="1"/>
</dbReference>
<dbReference type="GO" id="GO:0000432">
    <property type="term" value="P:positive regulation of transcription from RNA polymerase II promoter by glucose"/>
    <property type="evidence" value="ECO:0007669"/>
    <property type="project" value="TreeGrafter"/>
</dbReference>
<name>A0A1D8NAB0_YARLL</name>
<feature type="compositionally biased region" description="Polar residues" evidence="1">
    <location>
        <begin position="131"/>
        <end position="163"/>
    </location>
</feature>
<evidence type="ECO:0000313" key="3">
    <source>
        <dbReference type="Proteomes" id="UP000182444"/>
    </source>
</evidence>
<dbReference type="Proteomes" id="UP000182444">
    <property type="component" value="Chromosome 1C"/>
</dbReference>
<feature type="compositionally biased region" description="Polar residues" evidence="1">
    <location>
        <begin position="195"/>
        <end position="218"/>
    </location>
</feature>
<feature type="compositionally biased region" description="Polar residues" evidence="1">
    <location>
        <begin position="474"/>
        <end position="487"/>
    </location>
</feature>
<feature type="region of interest" description="Disordered" evidence="1">
    <location>
        <begin position="422"/>
        <end position="487"/>
    </location>
</feature>
<dbReference type="KEGG" id="yli:2909715"/>
<accession>A0A1D8NAB0</accession>
<feature type="region of interest" description="Disordered" evidence="1">
    <location>
        <begin position="40"/>
        <end position="171"/>
    </location>
</feature>
<feature type="compositionally biased region" description="Basic and acidic residues" evidence="1">
    <location>
        <begin position="444"/>
        <end position="453"/>
    </location>
</feature>
<dbReference type="GO" id="GO:0005634">
    <property type="term" value="C:nucleus"/>
    <property type="evidence" value="ECO:0007669"/>
    <property type="project" value="TreeGrafter"/>
</dbReference>
<proteinExistence type="predicted"/>
<feature type="compositionally biased region" description="Low complexity" evidence="1">
    <location>
        <begin position="219"/>
        <end position="232"/>
    </location>
</feature>
<sequence>MTFLLTQMSLEIPLQSRRMSRSDELEAADSRTAIRQMAKLGQHHHTTTDTLDFGFSPTPPSSFRSPNILAQEHEHHQKLTTPSAMSLSGAGPGAENRSGHATPSSLSSSRQQFYGNTPPSNQASPFFGPASPSNKPPISSQLASRVPTTGVSVSSQNTRNTAHPYNPSVAVHTKRRFSSTAAASGAAVTVGSAPNPRSASFSAAQRPSFSSTESRSAVNSPPSGASSYSSNGPLNTNSPVALAAAAAVTPERLSRLLMAQGPLAIRHLTTHLAMTIRGFGDLSLSKQRRLIIAALDAGDQTNGITFEKVGWGRWAAHQNGETKMEAAKPGEVKPELPTARERDVIKQEIDSATAARSSLASMARRRASVSTSGAHGRPPISPTLNPTDQAATYLMGGLVGSSTAPSAWTDDVDLEDDDMMFHSSRKPIENAVFDDDDEDDDVRDYDGQTRHSETDEEDWQSMGAESLRRESMVSPPTLSLSQQTNSAQHSYAQSPTFFNLDGHMRDKKEINAAVRTKEEDAISALVQLRSL</sequence>
<dbReference type="EMBL" id="CP017555">
    <property type="protein sequence ID" value="AOW02571.1"/>
    <property type="molecule type" value="Genomic_DNA"/>
</dbReference>
<dbReference type="AlphaFoldDB" id="A0A1D8NAB0"/>
<evidence type="ECO:0000256" key="1">
    <source>
        <dbReference type="SAM" id="MobiDB-lite"/>
    </source>
</evidence>
<organism evidence="2 3">
    <name type="scientific">Yarrowia lipolytica</name>
    <name type="common">Candida lipolytica</name>
    <dbReference type="NCBI Taxonomy" id="4952"/>
    <lineage>
        <taxon>Eukaryota</taxon>
        <taxon>Fungi</taxon>
        <taxon>Dikarya</taxon>
        <taxon>Ascomycota</taxon>
        <taxon>Saccharomycotina</taxon>
        <taxon>Dipodascomycetes</taxon>
        <taxon>Dipodascales</taxon>
        <taxon>Dipodascales incertae sedis</taxon>
        <taxon>Yarrowia</taxon>
    </lineage>
</organism>
<feature type="compositionally biased region" description="Low complexity" evidence="1">
    <location>
        <begin position="53"/>
        <end position="66"/>
    </location>
</feature>
<feature type="region of interest" description="Disordered" evidence="1">
    <location>
        <begin position="188"/>
        <end position="232"/>
    </location>
</feature>
<dbReference type="VEuPathDB" id="FungiDB:YALI0_C09232g"/>
<evidence type="ECO:0008006" key="4">
    <source>
        <dbReference type="Google" id="ProtNLM"/>
    </source>
</evidence>
<dbReference type="GeneID" id="2909715"/>
<feature type="compositionally biased region" description="Acidic residues" evidence="1">
    <location>
        <begin position="432"/>
        <end position="443"/>
    </location>
</feature>
<feature type="compositionally biased region" description="Low complexity" evidence="1">
    <location>
        <begin position="355"/>
        <end position="372"/>
    </location>
</feature>
<dbReference type="eggNOG" id="ENOG502QW7S">
    <property type="taxonomic scope" value="Eukaryota"/>
</dbReference>
<evidence type="ECO:0000313" key="2">
    <source>
        <dbReference type="EMBL" id="AOW02571.1"/>
    </source>
</evidence>
<dbReference type="PANTHER" id="PTHR28164:SF1">
    <property type="entry name" value="PROTEIN STB3"/>
    <property type="match status" value="1"/>
</dbReference>
<dbReference type="GO" id="GO:0043565">
    <property type="term" value="F:sequence-specific DNA binding"/>
    <property type="evidence" value="ECO:0007669"/>
    <property type="project" value="TreeGrafter"/>
</dbReference>
<reference evidence="2 3" key="1">
    <citation type="journal article" date="2016" name="PLoS ONE">
        <title>Sequence Assembly of Yarrowia lipolytica Strain W29/CLIB89 Shows Transposable Element Diversity.</title>
        <authorList>
            <person name="Magnan C."/>
            <person name="Yu J."/>
            <person name="Chang I."/>
            <person name="Jahn E."/>
            <person name="Kanomata Y."/>
            <person name="Wu J."/>
            <person name="Zeller M."/>
            <person name="Oakes M."/>
            <person name="Baldi P."/>
            <person name="Sandmeyer S."/>
        </authorList>
    </citation>
    <scope>NUCLEOTIDE SEQUENCE [LARGE SCALE GENOMIC DNA]</scope>
    <source>
        <strain evidence="3">CLIB89(W29)</strain>
    </source>
</reference>
<feature type="region of interest" description="Disordered" evidence="1">
    <location>
        <begin position="355"/>
        <end position="386"/>
    </location>
</feature>
<dbReference type="InterPro" id="IPR018818">
    <property type="entry name" value="Stb3"/>
</dbReference>